<accession>Q6K428</accession>
<evidence type="ECO:0000313" key="2">
    <source>
        <dbReference type="EMBL" id="BAD22280.1"/>
    </source>
</evidence>
<feature type="compositionally biased region" description="Low complexity" evidence="1">
    <location>
        <begin position="1"/>
        <end position="16"/>
    </location>
</feature>
<dbReference type="Proteomes" id="UP000000763">
    <property type="component" value="Chromosome 9"/>
</dbReference>
<reference evidence="3" key="2">
    <citation type="submission" date="2002-07" db="EMBL/GenBank/DDBJ databases">
        <title>Oryza sativa nipponbare(GA3) genomic DNA, chromosome 9, PAC clone:P0406E03.</title>
        <authorList>
            <person name="Sasaki T."/>
            <person name="Matsumoto T."/>
            <person name="Hattori M."/>
            <person name="Sakaki Y."/>
            <person name="Katayose Y."/>
        </authorList>
    </citation>
    <scope>NUCLEOTIDE SEQUENCE</scope>
</reference>
<dbReference type="AlphaFoldDB" id="Q6K428"/>
<proteinExistence type="predicted"/>
<protein>
    <submittedName>
        <fullName evidence="3">Uncharacterized protein</fullName>
    </submittedName>
</protein>
<reference evidence="2" key="1">
    <citation type="submission" date="2002-07" db="EMBL/GenBank/DDBJ databases">
        <title>Oryza sativa nipponbare(GA3) genomic DNA, chromosome 9, PAC clone:P0006E02.</title>
        <authorList>
            <person name="Sasaki T."/>
            <person name="Matsumoto T."/>
            <person name="Hattori M."/>
            <person name="Sakaki Y."/>
            <person name="Katayose Y."/>
        </authorList>
    </citation>
    <scope>NUCLEOTIDE SEQUENCE</scope>
</reference>
<organism evidence="3 4">
    <name type="scientific">Oryza sativa subsp. japonica</name>
    <name type="common">Rice</name>
    <dbReference type="NCBI Taxonomy" id="39947"/>
    <lineage>
        <taxon>Eukaryota</taxon>
        <taxon>Viridiplantae</taxon>
        <taxon>Streptophyta</taxon>
        <taxon>Embryophyta</taxon>
        <taxon>Tracheophyta</taxon>
        <taxon>Spermatophyta</taxon>
        <taxon>Magnoliopsida</taxon>
        <taxon>Liliopsida</taxon>
        <taxon>Poales</taxon>
        <taxon>Poaceae</taxon>
        <taxon>BOP clade</taxon>
        <taxon>Oryzoideae</taxon>
        <taxon>Oryzeae</taxon>
        <taxon>Oryzinae</taxon>
        <taxon>Oryza</taxon>
        <taxon>Oryza sativa</taxon>
    </lineage>
</organism>
<feature type="compositionally biased region" description="Acidic residues" evidence="1">
    <location>
        <begin position="89"/>
        <end position="108"/>
    </location>
</feature>
<gene>
    <name evidence="2" type="ORF">P0006E02.2</name>
    <name evidence="3" type="ORF">P0406E03.51</name>
</gene>
<reference evidence="4" key="4">
    <citation type="journal article" date="2008" name="Nucleic Acids Res.">
        <title>The rice annotation project database (RAP-DB): 2008 update.</title>
        <authorList>
            <consortium name="The rice annotation project (RAP)"/>
        </authorList>
    </citation>
    <scope>GENOME REANNOTATION</scope>
    <source>
        <strain evidence="4">cv. Nipponbare</strain>
    </source>
</reference>
<evidence type="ECO:0000313" key="3">
    <source>
        <dbReference type="EMBL" id="BAD22321.1"/>
    </source>
</evidence>
<evidence type="ECO:0000313" key="4">
    <source>
        <dbReference type="Proteomes" id="UP000000763"/>
    </source>
</evidence>
<sequence>MEPGTAGAAASPSPAAVRAHLIPTPTVEPNTVEPTVSSFTAAARRARNGASTPPTIFTPVPPVTNVERLEEEEEEKRERLTGGTMTDLGQEEDPYDYYYDDPDNLENP</sequence>
<feature type="region of interest" description="Disordered" evidence="1">
    <location>
        <begin position="1"/>
        <end position="108"/>
    </location>
</feature>
<reference evidence="4" key="3">
    <citation type="journal article" date="2005" name="Nature">
        <title>The map-based sequence of the rice genome.</title>
        <authorList>
            <consortium name="International rice genome sequencing project (IRGSP)"/>
            <person name="Matsumoto T."/>
            <person name="Wu J."/>
            <person name="Kanamori H."/>
            <person name="Katayose Y."/>
            <person name="Fujisawa M."/>
            <person name="Namiki N."/>
            <person name="Mizuno H."/>
            <person name="Yamamoto K."/>
            <person name="Antonio B.A."/>
            <person name="Baba T."/>
            <person name="Sakata K."/>
            <person name="Nagamura Y."/>
            <person name="Aoki H."/>
            <person name="Arikawa K."/>
            <person name="Arita K."/>
            <person name="Bito T."/>
            <person name="Chiden Y."/>
            <person name="Fujitsuka N."/>
            <person name="Fukunaka R."/>
            <person name="Hamada M."/>
            <person name="Harada C."/>
            <person name="Hayashi A."/>
            <person name="Hijishita S."/>
            <person name="Honda M."/>
            <person name="Hosokawa S."/>
            <person name="Ichikawa Y."/>
            <person name="Idonuma A."/>
            <person name="Iijima M."/>
            <person name="Ikeda M."/>
            <person name="Ikeno M."/>
            <person name="Ito K."/>
            <person name="Ito S."/>
            <person name="Ito T."/>
            <person name="Ito Y."/>
            <person name="Ito Y."/>
            <person name="Iwabuchi A."/>
            <person name="Kamiya K."/>
            <person name="Karasawa W."/>
            <person name="Kurita K."/>
            <person name="Katagiri S."/>
            <person name="Kikuta A."/>
            <person name="Kobayashi H."/>
            <person name="Kobayashi N."/>
            <person name="Machita K."/>
            <person name="Maehara T."/>
            <person name="Masukawa M."/>
            <person name="Mizubayashi T."/>
            <person name="Mukai Y."/>
            <person name="Nagasaki H."/>
            <person name="Nagata Y."/>
            <person name="Naito S."/>
            <person name="Nakashima M."/>
            <person name="Nakama Y."/>
            <person name="Nakamichi Y."/>
            <person name="Nakamura M."/>
            <person name="Meguro A."/>
            <person name="Negishi M."/>
            <person name="Ohta I."/>
            <person name="Ohta T."/>
            <person name="Okamoto M."/>
            <person name="Ono N."/>
            <person name="Saji S."/>
            <person name="Sakaguchi M."/>
            <person name="Sakai K."/>
            <person name="Shibata M."/>
            <person name="Shimokawa T."/>
            <person name="Song J."/>
            <person name="Takazaki Y."/>
            <person name="Terasawa K."/>
            <person name="Tsugane M."/>
            <person name="Tsuji K."/>
            <person name="Ueda S."/>
            <person name="Waki K."/>
            <person name="Yamagata H."/>
            <person name="Yamamoto M."/>
            <person name="Yamamoto S."/>
            <person name="Yamane H."/>
            <person name="Yoshiki S."/>
            <person name="Yoshihara R."/>
            <person name="Yukawa K."/>
            <person name="Zhong H."/>
            <person name="Yano M."/>
            <person name="Yuan Q."/>
            <person name="Ouyang S."/>
            <person name="Liu J."/>
            <person name="Jones K.M."/>
            <person name="Gansberger K."/>
            <person name="Moffat K."/>
            <person name="Hill J."/>
            <person name="Bera J."/>
            <person name="Fadrosh D."/>
            <person name="Jin S."/>
            <person name="Johri S."/>
            <person name="Kim M."/>
            <person name="Overton L."/>
            <person name="Reardon M."/>
            <person name="Tsitrin T."/>
            <person name="Vuong H."/>
            <person name="Weaver B."/>
            <person name="Ciecko A."/>
            <person name="Tallon L."/>
            <person name="Jackson J."/>
            <person name="Pai G."/>
            <person name="Aken S.V."/>
            <person name="Utterback T."/>
            <person name="Reidmuller S."/>
            <person name="Feldblyum T."/>
            <person name="Hsiao J."/>
            <person name="Zismann V."/>
            <person name="Iobst S."/>
            <person name="de Vazeille A.R."/>
            <person name="Buell C.R."/>
            <person name="Ying K."/>
            <person name="Li Y."/>
            <person name="Lu T."/>
            <person name="Huang Y."/>
            <person name="Zhao Q."/>
            <person name="Feng Q."/>
            <person name="Zhang L."/>
            <person name="Zhu J."/>
            <person name="Weng Q."/>
            <person name="Mu J."/>
            <person name="Lu Y."/>
            <person name="Fan D."/>
            <person name="Liu Y."/>
            <person name="Guan J."/>
            <person name="Zhang Y."/>
            <person name="Yu S."/>
            <person name="Liu X."/>
            <person name="Zhang Y."/>
            <person name="Hong G."/>
            <person name="Han B."/>
            <person name="Choisne N."/>
            <person name="Demange N."/>
            <person name="Orjeda G."/>
            <person name="Samain S."/>
            <person name="Cattolico L."/>
            <person name="Pelletier E."/>
            <person name="Couloux A."/>
            <person name="Segurens B."/>
            <person name="Wincker P."/>
            <person name="D'Hont A."/>
            <person name="Scarpelli C."/>
            <person name="Weissenbach J."/>
            <person name="Salanoubat M."/>
            <person name="Quetier F."/>
            <person name="Yu Y."/>
            <person name="Kim H.R."/>
            <person name="Rambo T."/>
            <person name="Currie J."/>
            <person name="Collura K."/>
            <person name="Luo M."/>
            <person name="Yang T."/>
            <person name="Ammiraju J.S.S."/>
            <person name="Engler F."/>
            <person name="Soderlund C."/>
            <person name="Wing R.A."/>
            <person name="Palmer L.E."/>
            <person name="de la Bastide M."/>
            <person name="Spiegel L."/>
            <person name="Nascimento L."/>
            <person name="Zutavern T."/>
            <person name="O'Shaughnessy A."/>
            <person name="Dike S."/>
            <person name="Dedhia N."/>
            <person name="Preston R."/>
            <person name="Balija V."/>
            <person name="McCombie W.R."/>
            <person name="Chow T."/>
            <person name="Chen H."/>
            <person name="Chung M."/>
            <person name="Chen C."/>
            <person name="Shaw J."/>
            <person name="Wu H."/>
            <person name="Hsiao K."/>
            <person name="Chao Y."/>
            <person name="Chu M."/>
            <person name="Cheng C."/>
            <person name="Hour A."/>
            <person name="Lee P."/>
            <person name="Lin S."/>
            <person name="Lin Y."/>
            <person name="Liou J."/>
            <person name="Liu S."/>
            <person name="Hsing Y."/>
            <person name="Raghuvanshi S."/>
            <person name="Mohanty A."/>
            <person name="Bharti A.K."/>
            <person name="Gaur A."/>
            <person name="Gupta V."/>
            <person name="Kumar D."/>
            <person name="Ravi V."/>
            <person name="Vij S."/>
            <person name="Kapur A."/>
            <person name="Khurana P."/>
            <person name="Khurana P."/>
            <person name="Khurana J.P."/>
            <person name="Tyagi A.K."/>
            <person name="Gaikwad K."/>
            <person name="Singh A."/>
            <person name="Dalal V."/>
            <person name="Srivastava S."/>
            <person name="Dixit A."/>
            <person name="Pal A.K."/>
            <person name="Ghazi I.A."/>
            <person name="Yadav M."/>
            <person name="Pandit A."/>
            <person name="Bhargava A."/>
            <person name="Sureshbabu K."/>
            <person name="Batra K."/>
            <person name="Sharma T.R."/>
            <person name="Mohapatra T."/>
            <person name="Singh N.K."/>
            <person name="Messing J."/>
            <person name="Nelson A.B."/>
            <person name="Fuks G."/>
            <person name="Kavchok S."/>
            <person name="Keizer G."/>
            <person name="Linton E."/>
            <person name="Llaca V."/>
            <person name="Song R."/>
            <person name="Tanyolac B."/>
            <person name="Young S."/>
            <person name="Ho-Il K."/>
            <person name="Hahn J.H."/>
            <person name="Sangsakoo G."/>
            <person name="Vanavichit A."/>
            <person name="de Mattos Luiz.A.T."/>
            <person name="Zimmer P.D."/>
            <person name="Malone G."/>
            <person name="Dellagostin O."/>
            <person name="de Oliveira A.C."/>
            <person name="Bevan M."/>
            <person name="Bancroft I."/>
            <person name="Minx P."/>
            <person name="Cordum H."/>
            <person name="Wilson R."/>
            <person name="Cheng Z."/>
            <person name="Jin W."/>
            <person name="Jiang J."/>
            <person name="Leong S.A."/>
            <person name="Iwama H."/>
            <person name="Gojobori T."/>
            <person name="Itoh T."/>
            <person name="Niimura Y."/>
            <person name="Fujii Y."/>
            <person name="Habara T."/>
            <person name="Sakai H."/>
            <person name="Sato Y."/>
            <person name="Wilson G."/>
            <person name="Kumar K."/>
            <person name="McCouch S."/>
            <person name="Juretic N."/>
            <person name="Hoen D."/>
            <person name="Wright S."/>
            <person name="Bruskiewich R."/>
            <person name="Bureau T."/>
            <person name="Miyao A."/>
            <person name="Hirochika H."/>
            <person name="Nishikawa T."/>
            <person name="Kadowaki K."/>
            <person name="Sugiura M."/>
            <person name="Burr B."/>
            <person name="Sasaki T."/>
        </authorList>
    </citation>
    <scope>NUCLEOTIDE SEQUENCE [LARGE SCALE GENOMIC DNA]</scope>
    <source>
        <strain evidence="4">cv. Nipponbare</strain>
    </source>
</reference>
<dbReference type="EMBL" id="AP005583">
    <property type="protein sequence ID" value="BAD22321.1"/>
    <property type="molecule type" value="Genomic_DNA"/>
</dbReference>
<evidence type="ECO:0000256" key="1">
    <source>
        <dbReference type="SAM" id="MobiDB-lite"/>
    </source>
</evidence>
<name>Q6K428_ORYSJ</name>
<dbReference type="EMBL" id="AP005582">
    <property type="protein sequence ID" value="BAD22280.1"/>
    <property type="molecule type" value="Genomic_DNA"/>
</dbReference>
<feature type="compositionally biased region" description="Low complexity" evidence="1">
    <location>
        <begin position="23"/>
        <end position="36"/>
    </location>
</feature>
<feature type="compositionally biased region" description="Low complexity" evidence="1">
    <location>
        <begin position="52"/>
        <end position="66"/>
    </location>
</feature>